<sequence length="105" mass="11565">MKRLIGTVFAVVLVGFMSWVGFFAPAFAAVSTQPPGHEEVISPDGEQYSSREEAYEKATEAASDPNGLDKEYQKDLKIFKKENPDQANLIEKAEAAVEKVVSDKK</sequence>
<dbReference type="AlphaFoldDB" id="A0A1Z4JDS3"/>
<keyword evidence="4" id="KW-1185">Reference proteome</keyword>
<feature type="compositionally biased region" description="Basic and acidic residues" evidence="1">
    <location>
        <begin position="49"/>
        <end position="59"/>
    </location>
</feature>
<gene>
    <name evidence="3" type="ORF">NIES2135_17650</name>
</gene>
<evidence type="ECO:0008006" key="5">
    <source>
        <dbReference type="Google" id="ProtNLM"/>
    </source>
</evidence>
<evidence type="ECO:0000256" key="1">
    <source>
        <dbReference type="SAM" id="MobiDB-lite"/>
    </source>
</evidence>
<dbReference type="Proteomes" id="UP000217895">
    <property type="component" value="Chromosome"/>
</dbReference>
<proteinExistence type="predicted"/>
<evidence type="ECO:0000313" key="3">
    <source>
        <dbReference type="EMBL" id="BAY54945.1"/>
    </source>
</evidence>
<protein>
    <recommendedName>
        <fullName evidence="5">Low temperature-induced protein</fullName>
    </recommendedName>
</protein>
<feature type="region of interest" description="Disordered" evidence="1">
    <location>
        <begin position="34"/>
        <end position="68"/>
    </location>
</feature>
<feature type="signal peptide" evidence="2">
    <location>
        <begin position="1"/>
        <end position="28"/>
    </location>
</feature>
<evidence type="ECO:0000313" key="4">
    <source>
        <dbReference type="Proteomes" id="UP000217895"/>
    </source>
</evidence>
<accession>A0A1Z4JDS3</accession>
<dbReference type="EMBL" id="AP018203">
    <property type="protein sequence ID" value="BAY54945.1"/>
    <property type="molecule type" value="Genomic_DNA"/>
</dbReference>
<organism evidence="3 4">
    <name type="scientific">Leptolyngbya boryana NIES-2135</name>
    <dbReference type="NCBI Taxonomy" id="1973484"/>
    <lineage>
        <taxon>Bacteria</taxon>
        <taxon>Bacillati</taxon>
        <taxon>Cyanobacteriota</taxon>
        <taxon>Cyanophyceae</taxon>
        <taxon>Leptolyngbyales</taxon>
        <taxon>Leptolyngbyaceae</taxon>
        <taxon>Leptolyngbya group</taxon>
        <taxon>Leptolyngbya</taxon>
    </lineage>
</organism>
<keyword evidence="2" id="KW-0732">Signal</keyword>
<evidence type="ECO:0000256" key="2">
    <source>
        <dbReference type="SAM" id="SignalP"/>
    </source>
</evidence>
<feature type="chain" id="PRO_5011113119" description="Low temperature-induced protein" evidence="2">
    <location>
        <begin position="29"/>
        <end position="105"/>
    </location>
</feature>
<name>A0A1Z4JDS3_LEPBY</name>
<reference evidence="3 4" key="1">
    <citation type="submission" date="2017-06" db="EMBL/GenBank/DDBJ databases">
        <title>Genome sequencing of cyanobaciteial culture collection at National Institute for Environmental Studies (NIES).</title>
        <authorList>
            <person name="Hirose Y."/>
            <person name="Shimura Y."/>
            <person name="Fujisawa T."/>
            <person name="Nakamura Y."/>
            <person name="Kawachi M."/>
        </authorList>
    </citation>
    <scope>NUCLEOTIDE SEQUENCE [LARGE SCALE GENOMIC DNA]</scope>
    <source>
        <strain evidence="3 4">NIES-2135</strain>
    </source>
</reference>